<feature type="binding site" evidence="6 8">
    <location>
        <position position="83"/>
    </location>
    <ligand>
        <name>substrate</name>
    </ligand>
</feature>
<evidence type="ECO:0000256" key="9">
    <source>
        <dbReference type="PIRSR" id="PIRSR000102-3"/>
    </source>
</evidence>
<comment type="function">
    <text evidence="6">Catalyzes the reversible oxidation of malate to oxaloacetate.</text>
</comment>
<feature type="binding site" evidence="6 9">
    <location>
        <begin position="119"/>
        <end position="121"/>
    </location>
    <ligand>
        <name>NAD(+)</name>
        <dbReference type="ChEBI" id="CHEBI:57540"/>
    </ligand>
</feature>
<feature type="binding site" evidence="6 8">
    <location>
        <position position="89"/>
    </location>
    <ligand>
        <name>substrate</name>
    </ligand>
</feature>
<feature type="domain" description="Lactate/malate dehydrogenase N-terminal" evidence="10">
    <location>
        <begin position="5"/>
        <end position="143"/>
    </location>
</feature>
<dbReference type="FunFam" id="3.40.50.720:FF:000018">
    <property type="entry name" value="Malate dehydrogenase"/>
    <property type="match status" value="1"/>
</dbReference>
<dbReference type="Pfam" id="PF00056">
    <property type="entry name" value="Ldh_1_N"/>
    <property type="match status" value="1"/>
</dbReference>
<dbReference type="GO" id="GO:0004459">
    <property type="term" value="F:L-lactate dehydrogenase (NAD+) activity"/>
    <property type="evidence" value="ECO:0007669"/>
    <property type="project" value="UniProtKB-EC"/>
</dbReference>
<dbReference type="InterPro" id="IPR001557">
    <property type="entry name" value="L-lactate/malate_DH"/>
</dbReference>
<dbReference type="Gene3D" id="3.90.110.10">
    <property type="entry name" value="Lactate dehydrogenase/glycoside hydrolase, family 4, C-terminal"/>
    <property type="match status" value="1"/>
</dbReference>
<feature type="active site" description="Proton acceptor" evidence="6 7">
    <location>
        <position position="176"/>
    </location>
</feature>
<dbReference type="AlphaFoldDB" id="A0A537IY40"/>
<evidence type="ECO:0000313" key="12">
    <source>
        <dbReference type="EMBL" id="TMI76203.1"/>
    </source>
</evidence>
<proteinExistence type="inferred from homology"/>
<keyword evidence="2 6" id="KW-0816">Tricarboxylic acid cycle</keyword>
<evidence type="ECO:0000256" key="4">
    <source>
        <dbReference type="ARBA" id="ARBA00023027"/>
    </source>
</evidence>
<feature type="binding site" evidence="6 9">
    <location>
        <begin position="10"/>
        <end position="15"/>
    </location>
    <ligand>
        <name>NAD(+)</name>
        <dbReference type="ChEBI" id="CHEBI:57540"/>
    </ligand>
</feature>
<evidence type="ECO:0000259" key="10">
    <source>
        <dbReference type="Pfam" id="PF00056"/>
    </source>
</evidence>
<dbReference type="HAMAP" id="MF_00487">
    <property type="entry name" value="Malate_dehydrog_3"/>
    <property type="match status" value="1"/>
</dbReference>
<dbReference type="GO" id="GO:0006099">
    <property type="term" value="P:tricarboxylic acid cycle"/>
    <property type="evidence" value="ECO:0007669"/>
    <property type="project" value="UniProtKB-UniRule"/>
</dbReference>
<evidence type="ECO:0000256" key="5">
    <source>
        <dbReference type="ARBA" id="ARBA00049258"/>
    </source>
</evidence>
<dbReference type="GO" id="GO:0006089">
    <property type="term" value="P:lactate metabolic process"/>
    <property type="evidence" value="ECO:0007669"/>
    <property type="project" value="TreeGrafter"/>
</dbReference>
<protein>
    <recommendedName>
        <fullName evidence="6">Malate dehydrogenase</fullName>
        <ecNumber evidence="6">1.1.1.37</ecNumber>
    </recommendedName>
</protein>
<comment type="caution">
    <text evidence="12">The sequence shown here is derived from an EMBL/GenBank/DDBJ whole genome shotgun (WGS) entry which is preliminary data.</text>
</comment>
<feature type="binding site" evidence="6 9">
    <location>
        <position position="96"/>
    </location>
    <ligand>
        <name>NAD(+)</name>
        <dbReference type="ChEBI" id="CHEBI:57540"/>
    </ligand>
</feature>
<dbReference type="EC" id="1.1.1.37" evidence="6"/>
<dbReference type="NCBIfam" id="NF004863">
    <property type="entry name" value="PRK06223.1"/>
    <property type="match status" value="1"/>
</dbReference>
<dbReference type="CDD" id="cd01339">
    <property type="entry name" value="LDH-like_MDH"/>
    <property type="match status" value="1"/>
</dbReference>
<dbReference type="SUPFAM" id="SSF56327">
    <property type="entry name" value="LDH C-terminal domain-like"/>
    <property type="match status" value="1"/>
</dbReference>
<dbReference type="EMBL" id="VBAP01000027">
    <property type="protein sequence ID" value="TMI76203.1"/>
    <property type="molecule type" value="Genomic_DNA"/>
</dbReference>
<comment type="catalytic activity">
    <reaction evidence="5">
        <text>(S)-lactate + NAD(+) = pyruvate + NADH + H(+)</text>
        <dbReference type="Rhea" id="RHEA:23444"/>
        <dbReference type="ChEBI" id="CHEBI:15361"/>
        <dbReference type="ChEBI" id="CHEBI:15378"/>
        <dbReference type="ChEBI" id="CHEBI:16651"/>
        <dbReference type="ChEBI" id="CHEBI:57540"/>
        <dbReference type="ChEBI" id="CHEBI:57945"/>
        <dbReference type="EC" id="1.1.1.27"/>
    </reaction>
</comment>
<dbReference type="Proteomes" id="UP000318834">
    <property type="component" value="Unassembled WGS sequence"/>
</dbReference>
<dbReference type="InterPro" id="IPR015955">
    <property type="entry name" value="Lactate_DH/Glyco_Ohase_4_C"/>
</dbReference>
<dbReference type="PANTHER" id="PTHR43128:SF16">
    <property type="entry name" value="L-LACTATE DEHYDROGENASE"/>
    <property type="match status" value="1"/>
</dbReference>
<reference evidence="12 13" key="1">
    <citation type="journal article" date="2019" name="Nat. Microbiol.">
        <title>Mediterranean grassland soil C-N compound turnover is dependent on rainfall and depth, and is mediated by genomically divergent microorganisms.</title>
        <authorList>
            <person name="Diamond S."/>
            <person name="Andeer P.F."/>
            <person name="Li Z."/>
            <person name="Crits-Christoph A."/>
            <person name="Burstein D."/>
            <person name="Anantharaman K."/>
            <person name="Lane K.R."/>
            <person name="Thomas B.C."/>
            <person name="Pan C."/>
            <person name="Northen T.R."/>
            <person name="Banfield J.F."/>
        </authorList>
    </citation>
    <scope>NUCLEOTIDE SEQUENCE [LARGE SCALE GENOMIC DNA]</scope>
    <source>
        <strain evidence="12">NP_8</strain>
    </source>
</reference>
<name>A0A537IY40_9BACT</name>
<dbReference type="NCBIfam" id="TIGR01763">
    <property type="entry name" value="MalateDH_bact"/>
    <property type="match status" value="1"/>
</dbReference>
<evidence type="ECO:0000256" key="6">
    <source>
        <dbReference type="HAMAP-Rule" id="MF_00487"/>
    </source>
</evidence>
<comment type="similarity">
    <text evidence="1">Belongs to the LDH/MDH superfamily. LDH family.</text>
</comment>
<accession>A0A537IY40</accession>
<evidence type="ECO:0000256" key="3">
    <source>
        <dbReference type="ARBA" id="ARBA00023002"/>
    </source>
</evidence>
<feature type="domain" description="Lactate/malate dehydrogenase C-terminal" evidence="11">
    <location>
        <begin position="148"/>
        <end position="303"/>
    </location>
</feature>
<dbReference type="Gene3D" id="3.40.50.720">
    <property type="entry name" value="NAD(P)-binding Rossmann-like Domain"/>
    <property type="match status" value="1"/>
</dbReference>
<comment type="similarity">
    <text evidence="6">Belongs to the LDH/MDH superfamily. MDH type 3 family.</text>
</comment>
<dbReference type="InterPro" id="IPR022383">
    <property type="entry name" value="Lactate/malate_DH_C"/>
</dbReference>
<dbReference type="GO" id="GO:0030060">
    <property type="term" value="F:L-malate dehydrogenase (NAD+) activity"/>
    <property type="evidence" value="ECO:0007669"/>
    <property type="project" value="UniProtKB-UniRule"/>
</dbReference>
<organism evidence="12 13">
    <name type="scientific">Candidatus Segetimicrobium genomatis</name>
    <dbReference type="NCBI Taxonomy" id="2569760"/>
    <lineage>
        <taxon>Bacteria</taxon>
        <taxon>Bacillati</taxon>
        <taxon>Candidatus Sysuimicrobiota</taxon>
        <taxon>Candidatus Sysuimicrobiia</taxon>
        <taxon>Candidatus Sysuimicrobiales</taxon>
        <taxon>Candidatus Segetimicrobiaceae</taxon>
        <taxon>Candidatus Segetimicrobium</taxon>
    </lineage>
</organism>
<keyword evidence="4 6" id="KW-0520">NAD</keyword>
<keyword evidence="3 6" id="KW-0560">Oxidoreductase</keyword>
<evidence type="ECO:0000256" key="8">
    <source>
        <dbReference type="PIRSR" id="PIRSR000102-2"/>
    </source>
</evidence>
<dbReference type="InterPro" id="IPR011275">
    <property type="entry name" value="Malate_DH_type3"/>
</dbReference>
<gene>
    <name evidence="6 12" type="primary">mdh</name>
    <name evidence="12" type="ORF">E6H05_04305</name>
</gene>
<feature type="binding site" evidence="6 9">
    <location>
        <position position="34"/>
    </location>
    <ligand>
        <name>NAD(+)</name>
        <dbReference type="ChEBI" id="CHEBI:57540"/>
    </ligand>
</feature>
<dbReference type="InterPro" id="IPR036291">
    <property type="entry name" value="NAD(P)-bd_dom_sf"/>
</dbReference>
<evidence type="ECO:0000259" key="11">
    <source>
        <dbReference type="Pfam" id="PF02866"/>
    </source>
</evidence>
<dbReference type="SUPFAM" id="SSF51735">
    <property type="entry name" value="NAD(P)-binding Rossmann-fold domains"/>
    <property type="match status" value="1"/>
</dbReference>
<dbReference type="PANTHER" id="PTHR43128">
    <property type="entry name" value="L-2-HYDROXYCARBOXYLATE DEHYDROGENASE (NAD(P)(+))"/>
    <property type="match status" value="1"/>
</dbReference>
<evidence type="ECO:0000256" key="2">
    <source>
        <dbReference type="ARBA" id="ARBA00022532"/>
    </source>
</evidence>
<evidence type="ECO:0000256" key="7">
    <source>
        <dbReference type="PIRSR" id="PIRSR000102-1"/>
    </source>
</evidence>
<feature type="binding site" evidence="6 8">
    <location>
        <position position="152"/>
    </location>
    <ligand>
        <name>substrate</name>
    </ligand>
</feature>
<dbReference type="InterPro" id="IPR001236">
    <property type="entry name" value="Lactate/malate_DH_N"/>
</dbReference>
<dbReference type="FunFam" id="3.90.110.10:FF:000004">
    <property type="entry name" value="Malate dehydrogenase"/>
    <property type="match status" value="1"/>
</dbReference>
<dbReference type="Pfam" id="PF02866">
    <property type="entry name" value="Ldh_1_C"/>
    <property type="match status" value="1"/>
</dbReference>
<evidence type="ECO:0000313" key="13">
    <source>
        <dbReference type="Proteomes" id="UP000318834"/>
    </source>
</evidence>
<dbReference type="PRINTS" id="PR00086">
    <property type="entry name" value="LLDHDRGNASE"/>
</dbReference>
<comment type="catalytic activity">
    <reaction evidence="6">
        <text>(S)-malate + NAD(+) = oxaloacetate + NADH + H(+)</text>
        <dbReference type="Rhea" id="RHEA:21432"/>
        <dbReference type="ChEBI" id="CHEBI:15378"/>
        <dbReference type="ChEBI" id="CHEBI:15589"/>
        <dbReference type="ChEBI" id="CHEBI:16452"/>
        <dbReference type="ChEBI" id="CHEBI:57540"/>
        <dbReference type="ChEBI" id="CHEBI:57945"/>
        <dbReference type="EC" id="1.1.1.37"/>
    </reaction>
</comment>
<dbReference type="PIRSF" id="PIRSF000102">
    <property type="entry name" value="Lac_mal_DH"/>
    <property type="match status" value="1"/>
</dbReference>
<sequence>MRRPKVSIVGAGMVGHTTAQWLAAEEVADLVLVDIVEKMPMGKALDLTQAAPIRGVDVRITGSNGYEETADSEVVVIIAGVARKPGMTREQLLDTNAGIVRGVVEQVSRRSPQATLLVVTNPLDAMTYLTYKVAGFPRQRVIGESGALDSTRFRAFIAMDVGVSVQDVHGMVIGAHTDKDMVPLPRFAHAGGIPLAHLLSPERIEGIVARTRRGGAEITELVGSSAFFAPGAAIAQMVEAIVRDKKRLIPCSIYLEGEYGQRDVCIGVPVVLGRGGVERVIELPLDERERTAFGASVAAVREQLGALKL</sequence>
<evidence type="ECO:0000256" key="1">
    <source>
        <dbReference type="ARBA" id="ARBA00006054"/>
    </source>
</evidence>
<feature type="binding site" evidence="6 8">
    <location>
        <position position="121"/>
    </location>
    <ligand>
        <name>substrate</name>
    </ligand>
</feature>